<dbReference type="HOGENOM" id="CLU_112567_1_1_1"/>
<organism evidence="2 3">
    <name type="scientific">Serendipita vermifera MAFF 305830</name>
    <dbReference type="NCBI Taxonomy" id="933852"/>
    <lineage>
        <taxon>Eukaryota</taxon>
        <taxon>Fungi</taxon>
        <taxon>Dikarya</taxon>
        <taxon>Basidiomycota</taxon>
        <taxon>Agaricomycotina</taxon>
        <taxon>Agaricomycetes</taxon>
        <taxon>Sebacinales</taxon>
        <taxon>Serendipitaceae</taxon>
        <taxon>Serendipita</taxon>
    </lineage>
</organism>
<dbReference type="InterPro" id="IPR003781">
    <property type="entry name" value="CoA-bd"/>
</dbReference>
<dbReference type="InterPro" id="IPR036291">
    <property type="entry name" value="NAD(P)-bd_dom_sf"/>
</dbReference>
<dbReference type="PANTHER" id="PTHR33303:SF2">
    <property type="entry name" value="COA-BINDING DOMAIN-CONTAINING PROTEIN"/>
    <property type="match status" value="1"/>
</dbReference>
<protein>
    <recommendedName>
        <fullName evidence="1">CoA-binding domain-containing protein</fullName>
    </recommendedName>
</protein>
<evidence type="ECO:0000259" key="1">
    <source>
        <dbReference type="SMART" id="SM00881"/>
    </source>
</evidence>
<reference evidence="3" key="2">
    <citation type="submission" date="2015-01" db="EMBL/GenBank/DDBJ databases">
        <title>Evolutionary Origins and Diversification of the Mycorrhizal Mutualists.</title>
        <authorList>
            <consortium name="DOE Joint Genome Institute"/>
            <consortium name="Mycorrhizal Genomics Consortium"/>
            <person name="Kohler A."/>
            <person name="Kuo A."/>
            <person name="Nagy L.G."/>
            <person name="Floudas D."/>
            <person name="Copeland A."/>
            <person name="Barry K.W."/>
            <person name="Cichocki N."/>
            <person name="Veneault-Fourrey C."/>
            <person name="LaButti K."/>
            <person name="Lindquist E.A."/>
            <person name="Lipzen A."/>
            <person name="Lundell T."/>
            <person name="Morin E."/>
            <person name="Murat C."/>
            <person name="Riley R."/>
            <person name="Ohm R."/>
            <person name="Sun H."/>
            <person name="Tunlid A."/>
            <person name="Henrissat B."/>
            <person name="Grigoriev I.V."/>
            <person name="Hibbett D.S."/>
            <person name="Martin F."/>
        </authorList>
    </citation>
    <scope>NUCLEOTIDE SEQUENCE [LARGE SCALE GENOMIC DNA]</scope>
    <source>
        <strain evidence="3">MAFF 305830</strain>
    </source>
</reference>
<dbReference type="EMBL" id="KN824282">
    <property type="protein sequence ID" value="KIM31176.1"/>
    <property type="molecule type" value="Genomic_DNA"/>
</dbReference>
<dbReference type="SMART" id="SM00881">
    <property type="entry name" value="CoA_binding"/>
    <property type="match status" value="1"/>
</dbReference>
<dbReference type="STRING" id="933852.A0A0C3BI70"/>
<name>A0A0C3BI70_SERVB</name>
<dbReference type="AlphaFoldDB" id="A0A0C3BI70"/>
<keyword evidence="3" id="KW-1185">Reference proteome</keyword>
<evidence type="ECO:0000313" key="3">
    <source>
        <dbReference type="Proteomes" id="UP000054097"/>
    </source>
</evidence>
<dbReference type="PANTHER" id="PTHR33303">
    <property type="entry name" value="CYTOPLASMIC PROTEIN-RELATED"/>
    <property type="match status" value="1"/>
</dbReference>
<dbReference type="Proteomes" id="UP000054097">
    <property type="component" value="Unassembled WGS sequence"/>
</dbReference>
<feature type="domain" description="CoA-binding" evidence="1">
    <location>
        <begin position="10"/>
        <end position="103"/>
    </location>
</feature>
<reference evidence="2 3" key="1">
    <citation type="submission" date="2014-04" db="EMBL/GenBank/DDBJ databases">
        <authorList>
            <consortium name="DOE Joint Genome Institute"/>
            <person name="Kuo A."/>
            <person name="Zuccaro A."/>
            <person name="Kohler A."/>
            <person name="Nagy L.G."/>
            <person name="Floudas D."/>
            <person name="Copeland A."/>
            <person name="Barry K.W."/>
            <person name="Cichocki N."/>
            <person name="Veneault-Fourrey C."/>
            <person name="LaButti K."/>
            <person name="Lindquist E.A."/>
            <person name="Lipzen A."/>
            <person name="Lundell T."/>
            <person name="Morin E."/>
            <person name="Murat C."/>
            <person name="Sun H."/>
            <person name="Tunlid A."/>
            <person name="Henrissat B."/>
            <person name="Grigoriev I.V."/>
            <person name="Hibbett D.S."/>
            <person name="Martin F."/>
            <person name="Nordberg H.P."/>
            <person name="Cantor M.N."/>
            <person name="Hua S.X."/>
        </authorList>
    </citation>
    <scope>NUCLEOTIDE SEQUENCE [LARGE SCALE GENOMIC DNA]</scope>
    <source>
        <strain evidence="2 3">MAFF 305830</strain>
    </source>
</reference>
<gene>
    <name evidence="2" type="ORF">M408DRAFT_15052</name>
</gene>
<dbReference type="Gene3D" id="3.40.50.720">
    <property type="entry name" value="NAD(P)-binding Rossmann-like Domain"/>
    <property type="match status" value="1"/>
</dbReference>
<proteinExistence type="predicted"/>
<accession>A0A0C3BI70</accession>
<evidence type="ECO:0000313" key="2">
    <source>
        <dbReference type="EMBL" id="KIM31176.1"/>
    </source>
</evidence>
<sequence>MSTAAIQKLFISSPRFAVLGASVDRSKYGNKVLRWYQTHQLPVVPINPKVEEIEGINTLAALEDLDKPTETSLSIITPPAVTLAALEKVKSLGIPAVWIQPGAADDAVAQYVVENNLAEKVVYGGPCILVLGERLLAQSRL</sequence>
<dbReference type="OrthoDB" id="5138418at2759"/>
<dbReference type="Pfam" id="PF13380">
    <property type="entry name" value="CoA_binding_2"/>
    <property type="match status" value="1"/>
</dbReference>
<dbReference type="SUPFAM" id="SSF51735">
    <property type="entry name" value="NAD(P)-binding Rossmann-fold domains"/>
    <property type="match status" value="1"/>
</dbReference>